<evidence type="ECO:0000256" key="11">
    <source>
        <dbReference type="ARBA" id="ARBA00023031"/>
    </source>
</evidence>
<evidence type="ECO:0000313" key="19">
    <source>
        <dbReference type="Proteomes" id="UP000593759"/>
    </source>
</evidence>
<sequence length="285" mass="31895">MSTSKRYESGAIGVLPGGYINSERVEYALTNDATDVVLSFPSMFEQKLSQLRNRCMKIDHVVLEYRNQVPINALGHVVIEIHDMRLTEGDTKQAEFTIPIKCNCNLHYYSSSYFSIRDKNPWRVEYRVEDTNVVNGVHFCKIMGKLRLSSAKHSTDVEFKPPKIEILSKEFTVNDIDFWAVGAKAQSRRLVEGATLTGLRSNSMRVPHLSIRPNESWASRSEVGTGSSSSRPYQGLNALDDNAIDPGQSASQVGSFTKHDITELISKTVEHCIRSNINAPVTKAI</sequence>
<reference evidence="18 19" key="2">
    <citation type="submission" date="2018-10" db="EMBL/GenBank/DDBJ databases">
        <authorList>
            <person name="Manivannan K."/>
            <person name="Renukadevi P."/>
            <person name="Malathi V.G."/>
            <person name="Karthikeyan G."/>
            <person name="Balakrishnan N."/>
        </authorList>
    </citation>
    <scope>NUCLEOTIDE SEQUENCE [LARGE SCALE GENOMIC DNA]</scope>
    <source>
        <strain evidence="19">severe</strain>
    </source>
</reference>
<evidence type="ECO:0000256" key="5">
    <source>
        <dbReference type="ARBA" id="ARBA00022021"/>
    </source>
</evidence>
<evidence type="ECO:0000256" key="12">
    <source>
        <dbReference type="ARBA" id="ARBA00023125"/>
    </source>
</evidence>
<evidence type="ECO:0000256" key="4">
    <source>
        <dbReference type="ARBA" id="ARBA00011843"/>
    </source>
</evidence>
<accession>A0A5P1MAV7</accession>
<keyword evidence="10 16" id="KW-1043">Host membrane</keyword>
<dbReference type="InterPro" id="IPR000211">
    <property type="entry name" value="Gemini_BL"/>
</dbReference>
<dbReference type="RefSeq" id="YP_010087324.1">
    <property type="nucleotide sequence ID" value="NC_055539.1"/>
</dbReference>
<comment type="subunit">
    <text evidence="4 16">Binds to dimeric supercoiled plasmid DNA.</text>
</comment>
<feature type="region of interest" description="Disordered" evidence="17">
    <location>
        <begin position="216"/>
        <end position="252"/>
    </location>
</feature>
<evidence type="ECO:0000256" key="7">
    <source>
        <dbReference type="ARBA" id="ARBA00022511"/>
    </source>
</evidence>
<comment type="subcellular location">
    <subcellularLocation>
        <location evidence="16">Host cell membrane</location>
        <topology evidence="16">Peripheral membrane protein</topology>
        <orientation evidence="16">Cytoplasmic side</orientation>
    </subcellularLocation>
    <subcellularLocation>
        <location evidence="1 16">Host microsome membrane</location>
        <topology evidence="1 16">Peripheral membrane protein</topology>
        <orientation evidence="1 16">Cytoplasmic side</orientation>
    </subcellularLocation>
    <subcellularLocation>
        <location evidence="2 16">Host endoplasmic reticulum membrane</location>
        <topology evidence="2 16">Peripheral membrane protein</topology>
        <orientation evidence="2 16">Cytoplasmic side</orientation>
    </subcellularLocation>
    <text evidence="16">Found on ER-derived vesicles.</text>
</comment>
<dbReference type="GO" id="GO:0016020">
    <property type="term" value="C:membrane"/>
    <property type="evidence" value="ECO:0007669"/>
    <property type="project" value="UniProtKB-UniRule"/>
</dbReference>
<evidence type="ECO:0000256" key="15">
    <source>
        <dbReference type="ARBA" id="ARBA00032400"/>
    </source>
</evidence>
<evidence type="ECO:0000256" key="8">
    <source>
        <dbReference type="ARBA" id="ARBA00022553"/>
    </source>
</evidence>
<feature type="compositionally biased region" description="Low complexity" evidence="17">
    <location>
        <begin position="219"/>
        <end position="231"/>
    </location>
</feature>
<dbReference type="GO" id="GO:0003677">
    <property type="term" value="F:DNA binding"/>
    <property type="evidence" value="ECO:0007669"/>
    <property type="project" value="UniProtKB-UniRule"/>
</dbReference>
<keyword evidence="13 16" id="KW-0472">Membrane</keyword>
<keyword evidence="14 16" id="KW-1038">Host endoplasmic reticulum</keyword>
<evidence type="ECO:0000256" key="2">
    <source>
        <dbReference type="ARBA" id="ARBA00004461"/>
    </source>
</evidence>
<dbReference type="GO" id="GO:0044167">
    <property type="term" value="C:host cell endoplasmic reticulum membrane"/>
    <property type="evidence" value="ECO:0007669"/>
    <property type="project" value="UniProtKB-SubCell"/>
</dbReference>
<evidence type="ECO:0000256" key="16">
    <source>
        <dbReference type="RuleBase" id="RU369047"/>
    </source>
</evidence>
<keyword evidence="19" id="KW-1185">Reference proteome</keyword>
<name>A0A5P1MAV7_9GEMI</name>
<evidence type="ECO:0000256" key="13">
    <source>
        <dbReference type="ARBA" id="ARBA00023136"/>
    </source>
</evidence>
<evidence type="ECO:0000256" key="9">
    <source>
        <dbReference type="ARBA" id="ARBA00022742"/>
    </source>
</evidence>
<keyword evidence="9 16" id="KW-1044">Host microsome</keyword>
<organism evidence="18 19">
    <name type="scientific">Bitter gourd yellow mosaic virus</name>
    <dbReference type="NCBI Taxonomy" id="2486070"/>
    <lineage>
        <taxon>Viruses</taxon>
        <taxon>Monodnaviria</taxon>
        <taxon>Shotokuvirae</taxon>
        <taxon>Cressdnaviricota</taxon>
        <taxon>Repensiviricetes</taxon>
        <taxon>Geplafuvirales</taxon>
        <taxon>Geminiviridae</taxon>
        <taxon>Begomovirus</taxon>
        <taxon>Begomovirus momordicae</taxon>
    </lineage>
</organism>
<evidence type="ECO:0000313" key="18">
    <source>
        <dbReference type="EMBL" id="QDQ17823.1"/>
    </source>
</evidence>
<keyword evidence="8 16" id="KW-0597">Phosphoprotein</keyword>
<dbReference type="GeneID" id="65246936"/>
<dbReference type="Pfam" id="PF00845">
    <property type="entry name" value="Gemini_BL1"/>
    <property type="match status" value="1"/>
</dbReference>
<evidence type="ECO:0000256" key="1">
    <source>
        <dbReference type="ARBA" id="ARBA00004327"/>
    </source>
</evidence>
<dbReference type="EMBL" id="MK116876">
    <property type="protein sequence ID" value="QDQ17823.1"/>
    <property type="molecule type" value="Genomic_DNA"/>
</dbReference>
<dbReference type="Proteomes" id="UP000593759">
    <property type="component" value="Genome"/>
</dbReference>
<dbReference type="GO" id="GO:0046740">
    <property type="term" value="P:transport of virus in host, cell to cell"/>
    <property type="evidence" value="ECO:0007669"/>
    <property type="project" value="UniProtKB-UniRule"/>
</dbReference>
<comment type="similarity">
    <text evidence="3 16">Belongs to the begomovirus movement protein BC1 family.</text>
</comment>
<keyword evidence="11 16" id="KW-0916">Viral movement protein</keyword>
<gene>
    <name evidence="18" type="primary">BC1</name>
</gene>
<keyword evidence="6 16" id="KW-0813">Transport</keyword>
<dbReference type="KEGG" id="vg:65246936"/>
<evidence type="ECO:0000256" key="3">
    <source>
        <dbReference type="ARBA" id="ARBA00008510"/>
    </source>
</evidence>
<proteinExistence type="inferred from homology"/>
<comment type="function">
    <text evidence="16">Movement protein involved in the cell-to-cell and systemic transport of viral genomic DNA. Begomoviruses use 2 proteins to transport their DNA from cell to cell. The nuclear shuttle protein (NSP) shuttles it between nucleus and cytoplasm and the movement protein (MP) probably transports the DNA-NSP complex to the cell periphery and facilitates further movement across the cell wall.</text>
</comment>
<evidence type="ECO:0000256" key="14">
    <source>
        <dbReference type="ARBA" id="ARBA00023184"/>
    </source>
</evidence>
<evidence type="ECO:0000256" key="17">
    <source>
        <dbReference type="SAM" id="MobiDB-lite"/>
    </source>
</evidence>
<evidence type="ECO:0000256" key="10">
    <source>
        <dbReference type="ARBA" id="ARBA00022870"/>
    </source>
</evidence>
<dbReference type="GO" id="GO:0020002">
    <property type="term" value="C:host cell plasma membrane"/>
    <property type="evidence" value="ECO:0007669"/>
    <property type="project" value="UniProtKB-SubCell"/>
</dbReference>
<evidence type="ECO:0000256" key="6">
    <source>
        <dbReference type="ARBA" id="ARBA00022448"/>
    </source>
</evidence>
<keyword evidence="12 16" id="KW-0238">DNA-binding</keyword>
<keyword evidence="7 16" id="KW-1032">Host cell membrane</keyword>
<protein>
    <recommendedName>
        <fullName evidence="5 16">Movement protein BC1</fullName>
    </recommendedName>
    <alternativeName>
        <fullName evidence="15 16">Movement protein BL1</fullName>
    </alternativeName>
</protein>
<reference evidence="19" key="1">
    <citation type="submission" date="2018-06" db="EMBL/GenBank/DDBJ databases">
        <authorList>
            <person name="Renukadevi P."/>
            <person name="Manivannan K."/>
            <person name="Suruthi V."/>
            <person name="Malathi V.G."/>
            <person name="Balakrishnan N."/>
        </authorList>
    </citation>
    <scope>NUCLEOTIDE SEQUENCE [LARGE SCALE GENOMIC DNA]</scope>
    <source>
        <strain evidence="19">severe</strain>
    </source>
</reference>